<dbReference type="Pfam" id="PF07870">
    <property type="entry name" value="DUF1657"/>
    <property type="match status" value="1"/>
</dbReference>
<dbReference type="AlphaFoldDB" id="A0A0U4FS08"/>
<dbReference type="KEGG" id="lao:AOX59_01025"/>
<dbReference type="OrthoDB" id="1684731at2"/>
<dbReference type="EMBL" id="CP013862">
    <property type="protein sequence ID" value="ALX50500.1"/>
    <property type="molecule type" value="Genomic_DNA"/>
</dbReference>
<dbReference type="InterPro" id="IPR012452">
    <property type="entry name" value="DUF1657"/>
</dbReference>
<gene>
    <name evidence="1" type="ORF">AOX59_01025</name>
</gene>
<keyword evidence="2" id="KW-1185">Reference proteome</keyword>
<evidence type="ECO:0008006" key="3">
    <source>
        <dbReference type="Google" id="ProtNLM"/>
    </source>
</evidence>
<sequence length="67" mass="7617">MTVSSQVKGCFASVKNIEATLESLSAKTRDQKADEIFNDVRNTMRTVQNDLENQVLHLTKEEPQYKS</sequence>
<protein>
    <recommendedName>
        <fullName evidence="3">DUF1657 domain-containing protein</fullName>
    </recommendedName>
</protein>
<dbReference type="STRING" id="1472767.AOX59_01025"/>
<evidence type="ECO:0000313" key="1">
    <source>
        <dbReference type="EMBL" id="ALX50500.1"/>
    </source>
</evidence>
<reference evidence="1 2" key="1">
    <citation type="submission" date="2016-01" db="EMBL/GenBank/DDBJ databases">
        <title>Complete genome sequence of strain Lentibacillus amyloliquefaciens LAM0015T isolated from saline sediment.</title>
        <authorList>
            <person name="Wang J.-L."/>
            <person name="He M.-X."/>
        </authorList>
    </citation>
    <scope>NUCLEOTIDE SEQUENCE [LARGE SCALE GENOMIC DNA]</scope>
    <source>
        <strain evidence="1 2">LAM0015</strain>
    </source>
</reference>
<accession>A0A0U4FS08</accession>
<evidence type="ECO:0000313" key="2">
    <source>
        <dbReference type="Proteomes" id="UP000050331"/>
    </source>
</evidence>
<dbReference type="Proteomes" id="UP000050331">
    <property type="component" value="Chromosome"/>
</dbReference>
<proteinExistence type="predicted"/>
<name>A0A0U4FS08_9BACI</name>
<organism evidence="1 2">
    <name type="scientific">Lentibacillus amyloliquefaciens</name>
    <dbReference type="NCBI Taxonomy" id="1472767"/>
    <lineage>
        <taxon>Bacteria</taxon>
        <taxon>Bacillati</taxon>
        <taxon>Bacillota</taxon>
        <taxon>Bacilli</taxon>
        <taxon>Bacillales</taxon>
        <taxon>Bacillaceae</taxon>
        <taxon>Lentibacillus</taxon>
    </lineage>
</organism>